<keyword evidence="1" id="KW-1133">Transmembrane helix</keyword>
<proteinExistence type="predicted"/>
<dbReference type="Proteomes" id="UP001225034">
    <property type="component" value="Unassembled WGS sequence"/>
</dbReference>
<dbReference type="RefSeq" id="WP_306980041.1">
    <property type="nucleotide sequence ID" value="NZ_JAUSUA010000001.1"/>
</dbReference>
<gene>
    <name evidence="3" type="ORF">J2S05_000744</name>
</gene>
<evidence type="ECO:0000313" key="3">
    <source>
        <dbReference type="EMBL" id="MDQ0205970.1"/>
    </source>
</evidence>
<feature type="signal peptide" evidence="2">
    <location>
        <begin position="1"/>
        <end position="25"/>
    </location>
</feature>
<keyword evidence="1" id="KW-0472">Membrane</keyword>
<protein>
    <submittedName>
        <fullName evidence="3">Membrane-anchored protein</fullName>
    </submittedName>
</protein>
<keyword evidence="2" id="KW-0732">Signal</keyword>
<evidence type="ECO:0000313" key="4">
    <source>
        <dbReference type="Proteomes" id="UP001225034"/>
    </source>
</evidence>
<name>A0ABT9YDQ2_9BACI</name>
<feature type="chain" id="PRO_5046156532" evidence="2">
    <location>
        <begin position="26"/>
        <end position="63"/>
    </location>
</feature>
<reference evidence="3 4" key="1">
    <citation type="submission" date="2023-07" db="EMBL/GenBank/DDBJ databases">
        <title>Genomic Encyclopedia of Type Strains, Phase IV (KMG-IV): sequencing the most valuable type-strain genomes for metagenomic binning, comparative biology and taxonomic classification.</title>
        <authorList>
            <person name="Goeker M."/>
        </authorList>
    </citation>
    <scope>NUCLEOTIDE SEQUENCE [LARGE SCALE GENOMIC DNA]</scope>
    <source>
        <strain evidence="3 4">DSM 19154</strain>
    </source>
</reference>
<organism evidence="3 4">
    <name type="scientific">Alkalicoccobacillus murimartini</name>
    <dbReference type="NCBI Taxonomy" id="171685"/>
    <lineage>
        <taxon>Bacteria</taxon>
        <taxon>Bacillati</taxon>
        <taxon>Bacillota</taxon>
        <taxon>Bacilli</taxon>
        <taxon>Bacillales</taxon>
        <taxon>Bacillaceae</taxon>
        <taxon>Alkalicoccobacillus</taxon>
    </lineage>
</organism>
<evidence type="ECO:0000256" key="1">
    <source>
        <dbReference type="SAM" id="Phobius"/>
    </source>
</evidence>
<accession>A0ABT9YDQ2</accession>
<sequence>MWIKSSLLSLCALFFILTPMKAVHAATEAAAEAESTGLFVTVLAIFSFATLALMMYYSVRDNN</sequence>
<feature type="transmembrane region" description="Helical" evidence="1">
    <location>
        <begin position="35"/>
        <end position="57"/>
    </location>
</feature>
<dbReference type="EMBL" id="JAUSUA010000001">
    <property type="protein sequence ID" value="MDQ0205970.1"/>
    <property type="molecule type" value="Genomic_DNA"/>
</dbReference>
<keyword evidence="4" id="KW-1185">Reference proteome</keyword>
<keyword evidence="1" id="KW-0812">Transmembrane</keyword>
<evidence type="ECO:0000256" key="2">
    <source>
        <dbReference type="SAM" id="SignalP"/>
    </source>
</evidence>
<comment type="caution">
    <text evidence="3">The sequence shown here is derived from an EMBL/GenBank/DDBJ whole genome shotgun (WGS) entry which is preliminary data.</text>
</comment>